<name>A0A1D6KTV4_MAIZE</name>
<evidence type="ECO:0000313" key="1">
    <source>
        <dbReference type="EMBL" id="ONM06017.1"/>
    </source>
</evidence>
<proteinExistence type="predicted"/>
<protein>
    <submittedName>
        <fullName evidence="1">Uncharacterized protein</fullName>
    </submittedName>
</protein>
<dbReference type="EMBL" id="CM007647">
    <property type="protein sequence ID" value="ONM06017.1"/>
    <property type="molecule type" value="Genomic_DNA"/>
</dbReference>
<reference evidence="1" key="1">
    <citation type="submission" date="2015-12" db="EMBL/GenBank/DDBJ databases">
        <title>Update maize B73 reference genome by single molecule sequencing technologies.</title>
        <authorList>
            <consortium name="Maize Genome Sequencing Project"/>
            <person name="Ware D."/>
        </authorList>
    </citation>
    <scope>NUCLEOTIDE SEQUENCE [LARGE SCALE GENOMIC DNA]</scope>
    <source>
        <tissue evidence="1">Seedling</tissue>
    </source>
</reference>
<gene>
    <name evidence="1" type="ORF">ZEAMMB73_Zm00001d032766</name>
</gene>
<sequence length="35" mass="3783">MWWPGGGSDLESSPNVPDKPTATTIIASILAIYFF</sequence>
<dbReference type="AlphaFoldDB" id="A0A1D6KTV4"/>
<organism evidence="1">
    <name type="scientific">Zea mays</name>
    <name type="common">Maize</name>
    <dbReference type="NCBI Taxonomy" id="4577"/>
    <lineage>
        <taxon>Eukaryota</taxon>
        <taxon>Viridiplantae</taxon>
        <taxon>Streptophyta</taxon>
        <taxon>Embryophyta</taxon>
        <taxon>Tracheophyta</taxon>
        <taxon>Spermatophyta</taxon>
        <taxon>Magnoliopsida</taxon>
        <taxon>Liliopsida</taxon>
        <taxon>Poales</taxon>
        <taxon>Poaceae</taxon>
        <taxon>PACMAD clade</taxon>
        <taxon>Panicoideae</taxon>
        <taxon>Andropogonodae</taxon>
        <taxon>Andropogoneae</taxon>
        <taxon>Tripsacinae</taxon>
        <taxon>Zea</taxon>
    </lineage>
</organism>
<accession>A0A1D6KTV4</accession>